<dbReference type="PANTHER" id="PTHR33334:SF16">
    <property type="entry name" value="SIALOPHOSPHOPROTEIN-LIKE PROTEIN, PUTATIVE-RELATED"/>
    <property type="match status" value="1"/>
</dbReference>
<dbReference type="AlphaFoldDB" id="A0AAN9JNW6"/>
<comment type="caution">
    <text evidence="2">The sequence shown here is derived from an EMBL/GenBank/DDBJ whole genome shotgun (WGS) entry which is preliminary data.</text>
</comment>
<dbReference type="GO" id="GO:0007623">
    <property type="term" value="P:circadian rhythm"/>
    <property type="evidence" value="ECO:0007669"/>
    <property type="project" value="InterPro"/>
</dbReference>
<feature type="compositionally biased region" description="Basic and acidic residues" evidence="1">
    <location>
        <begin position="248"/>
        <end position="260"/>
    </location>
</feature>
<feature type="compositionally biased region" description="Basic residues" evidence="1">
    <location>
        <begin position="300"/>
        <end position="311"/>
    </location>
</feature>
<feature type="region of interest" description="Disordered" evidence="1">
    <location>
        <begin position="368"/>
        <end position="412"/>
    </location>
</feature>
<sequence length="650" mass="71640">MLEDNIWDGFGESDDRIVLHTADKRNNQFVIQGDNYKKPLEDLSGIRNSNYLNSYGSQGKEELYLKDMTQKERMLENESWCHTPKGVFPSCGSDSSKEAKRLLSDDTGMSDHCFKGSNLDSDGCEICADDPILGDKCVVEDDSVCQYPINHISQADNELSFLDNDGWLDIGNFEDVDRMLSCDLNFGMGGLNNEEEFCWLSSSHGAEGSDDALKSDFKFSCTEMSPLKSISDYNMDSKENIGGLPINDSDKRSSPVDEKVSSQMDAIDNGVPDPLSMFSELDMQSGNIDDLLPKEKLQRKLPKSSTGRRKNGYIENGGSVHPYTPPEQFADAKQPFGASSSGITSLDSIQKHKLNVDSDCVQAHIPVSQPDYSHAPNHTSLISTLSGSRSEHNGHLSPSLKESSYASNMESSHGHSLEAAALKANDNRERVYHCCDGLPLRKSFKNENMPSQMPFHSPGSAQDVGHQLNENEGHSEVQGVSLGFSPEIDSPMVQESSSMSSALDQISLEATSFCYLQQIMDQLDIRTKLCIRDSLYRLAKSAEQRHTNSNANGCNGDDETCEVMITQDVSRCTGFMDMETDTNPIDRSVAHLLFHRPSDPSVSLPNETMPFKSSAMVHGLVINPSVKTEKQVCQEDSSTGAEKKFLGVNT</sequence>
<dbReference type="InterPro" id="IPR039928">
    <property type="entry name" value="LNK"/>
</dbReference>
<evidence type="ECO:0000313" key="3">
    <source>
        <dbReference type="Proteomes" id="UP001359559"/>
    </source>
</evidence>
<accession>A0AAN9JNW6</accession>
<keyword evidence="3" id="KW-1185">Reference proteome</keyword>
<evidence type="ECO:0000313" key="2">
    <source>
        <dbReference type="EMBL" id="KAK7302517.1"/>
    </source>
</evidence>
<protein>
    <recommendedName>
        <fullName evidence="4">Protein LNK1</fullName>
    </recommendedName>
</protein>
<reference evidence="2 3" key="1">
    <citation type="submission" date="2024-01" db="EMBL/GenBank/DDBJ databases">
        <title>The genomes of 5 underutilized Papilionoideae crops provide insights into root nodulation and disease resistance.</title>
        <authorList>
            <person name="Yuan L."/>
        </authorList>
    </citation>
    <scope>NUCLEOTIDE SEQUENCE [LARGE SCALE GENOMIC DNA]</scope>
    <source>
        <strain evidence="2">LY-2023</strain>
        <tissue evidence="2">Leaf</tissue>
    </source>
</reference>
<dbReference type="Proteomes" id="UP001359559">
    <property type="component" value="Unassembled WGS sequence"/>
</dbReference>
<dbReference type="EMBL" id="JAYKXN010000003">
    <property type="protein sequence ID" value="KAK7302517.1"/>
    <property type="molecule type" value="Genomic_DNA"/>
</dbReference>
<feature type="compositionally biased region" description="Polar residues" evidence="1">
    <location>
        <begin position="400"/>
        <end position="411"/>
    </location>
</feature>
<feature type="region of interest" description="Disordered" evidence="1">
    <location>
        <begin position="232"/>
        <end position="277"/>
    </location>
</feature>
<name>A0AAN9JNW6_CLITE</name>
<dbReference type="GO" id="GO:0006355">
    <property type="term" value="P:regulation of DNA-templated transcription"/>
    <property type="evidence" value="ECO:0007669"/>
    <property type="project" value="InterPro"/>
</dbReference>
<feature type="region of interest" description="Disordered" evidence="1">
    <location>
        <begin position="300"/>
        <end position="322"/>
    </location>
</feature>
<organism evidence="2 3">
    <name type="scientific">Clitoria ternatea</name>
    <name type="common">Butterfly pea</name>
    <dbReference type="NCBI Taxonomy" id="43366"/>
    <lineage>
        <taxon>Eukaryota</taxon>
        <taxon>Viridiplantae</taxon>
        <taxon>Streptophyta</taxon>
        <taxon>Embryophyta</taxon>
        <taxon>Tracheophyta</taxon>
        <taxon>Spermatophyta</taxon>
        <taxon>Magnoliopsida</taxon>
        <taxon>eudicotyledons</taxon>
        <taxon>Gunneridae</taxon>
        <taxon>Pentapetalae</taxon>
        <taxon>rosids</taxon>
        <taxon>fabids</taxon>
        <taxon>Fabales</taxon>
        <taxon>Fabaceae</taxon>
        <taxon>Papilionoideae</taxon>
        <taxon>50 kb inversion clade</taxon>
        <taxon>NPAAA clade</taxon>
        <taxon>indigoferoid/millettioid clade</taxon>
        <taxon>Phaseoleae</taxon>
        <taxon>Clitoria</taxon>
    </lineage>
</organism>
<gene>
    <name evidence="2" type="ORF">RJT34_13408</name>
</gene>
<evidence type="ECO:0008006" key="4">
    <source>
        <dbReference type="Google" id="ProtNLM"/>
    </source>
</evidence>
<proteinExistence type="predicted"/>
<dbReference type="PANTHER" id="PTHR33334">
    <property type="entry name" value="PROTEIN LNK1"/>
    <property type="match status" value="1"/>
</dbReference>
<feature type="compositionally biased region" description="Polar residues" evidence="1">
    <location>
        <begin position="376"/>
        <end position="388"/>
    </location>
</feature>
<evidence type="ECO:0000256" key="1">
    <source>
        <dbReference type="SAM" id="MobiDB-lite"/>
    </source>
</evidence>